<proteinExistence type="predicted"/>
<name>A0ABR5TM07_9BACL</name>
<feature type="transmembrane region" description="Helical" evidence="1">
    <location>
        <begin position="27"/>
        <end position="45"/>
    </location>
</feature>
<comment type="caution">
    <text evidence="2">The sequence shown here is derived from an EMBL/GenBank/DDBJ whole genome shotgun (WGS) entry which is preliminary data.</text>
</comment>
<keyword evidence="1" id="KW-1133">Transmembrane helix</keyword>
<evidence type="ECO:0000313" key="2">
    <source>
        <dbReference type="EMBL" id="KXB58119.1"/>
    </source>
</evidence>
<organism evidence="2 3">
    <name type="scientific">Gemelliphila asaccharolytica</name>
    <dbReference type="NCBI Taxonomy" id="502393"/>
    <lineage>
        <taxon>Bacteria</taxon>
        <taxon>Bacillati</taxon>
        <taxon>Bacillota</taxon>
        <taxon>Bacilli</taxon>
        <taxon>Bacillales</taxon>
        <taxon>Gemellaceae</taxon>
        <taxon>Gemelliphila</taxon>
    </lineage>
</organism>
<keyword evidence="3" id="KW-1185">Reference proteome</keyword>
<dbReference type="RefSeq" id="WP_066129954.1">
    <property type="nucleotide sequence ID" value="NZ_KQ959874.1"/>
</dbReference>
<evidence type="ECO:0000313" key="3">
    <source>
        <dbReference type="Proteomes" id="UP000070467"/>
    </source>
</evidence>
<dbReference type="EMBL" id="LSDB01000021">
    <property type="protein sequence ID" value="KXB58119.1"/>
    <property type="molecule type" value="Genomic_DNA"/>
</dbReference>
<gene>
    <name evidence="2" type="ORF">HMPREF1871_00629</name>
</gene>
<sequence length="108" mass="12564">MATLKVYSREYGIKKIEEKVTLTKPEIAIYIAFPLFVILSIYIMLSYDGEIYSLKNNELKNDNKISKIESTNEEQRVIINELSSYERIKKISESLGMDSHKDNVKVVR</sequence>
<keyword evidence="2" id="KW-0131">Cell cycle</keyword>
<evidence type="ECO:0000256" key="1">
    <source>
        <dbReference type="SAM" id="Phobius"/>
    </source>
</evidence>
<keyword evidence="1" id="KW-0812">Transmembrane</keyword>
<reference evidence="2 3" key="1">
    <citation type="submission" date="2016-01" db="EMBL/GenBank/DDBJ databases">
        <authorList>
            <person name="Mitreva M."/>
            <person name="Pepin K.H."/>
            <person name="Mihindukulasuriya K.A."/>
            <person name="Fulton R."/>
            <person name="Fronick C."/>
            <person name="O'Laughlin M."/>
            <person name="Miner T."/>
            <person name="Herter B."/>
            <person name="Rosa B.A."/>
            <person name="Cordes M."/>
            <person name="Tomlinson C."/>
            <person name="Wollam A."/>
            <person name="Palsikar V.B."/>
            <person name="Mardis E.R."/>
            <person name="Wilson R.K."/>
        </authorList>
    </citation>
    <scope>NUCLEOTIDE SEQUENCE [LARGE SCALE GENOMIC DNA]</scope>
    <source>
        <strain evidence="2 3">KA00071</strain>
    </source>
</reference>
<accession>A0ABR5TM07</accession>
<dbReference type="GO" id="GO:0051301">
    <property type="term" value="P:cell division"/>
    <property type="evidence" value="ECO:0007669"/>
    <property type="project" value="UniProtKB-KW"/>
</dbReference>
<protein>
    <submittedName>
        <fullName evidence="2">Cell division protein FtsL</fullName>
    </submittedName>
</protein>
<keyword evidence="2" id="KW-0132">Cell division</keyword>
<keyword evidence="1" id="KW-0472">Membrane</keyword>
<dbReference type="Proteomes" id="UP000070467">
    <property type="component" value="Unassembled WGS sequence"/>
</dbReference>